<dbReference type="PANTHER" id="PTHR30469:SF15">
    <property type="entry name" value="HLYD FAMILY OF SECRETION PROTEINS"/>
    <property type="match status" value="1"/>
</dbReference>
<proteinExistence type="inferred from homology"/>
<dbReference type="Gene3D" id="1.10.287.470">
    <property type="entry name" value="Helix hairpin bin"/>
    <property type="match status" value="1"/>
</dbReference>
<organism evidence="8 9">
    <name type="scientific">Thiothrix caldifontis</name>
    <dbReference type="NCBI Taxonomy" id="525918"/>
    <lineage>
        <taxon>Bacteria</taxon>
        <taxon>Pseudomonadati</taxon>
        <taxon>Pseudomonadota</taxon>
        <taxon>Gammaproteobacteria</taxon>
        <taxon>Thiotrichales</taxon>
        <taxon>Thiotrichaceae</taxon>
        <taxon>Thiothrix</taxon>
    </lineage>
</organism>
<evidence type="ECO:0000256" key="4">
    <source>
        <dbReference type="SAM" id="SignalP"/>
    </source>
</evidence>
<evidence type="ECO:0000256" key="3">
    <source>
        <dbReference type="SAM" id="MobiDB-lite"/>
    </source>
</evidence>
<dbReference type="Gene3D" id="2.40.420.20">
    <property type="match status" value="1"/>
</dbReference>
<dbReference type="Gene3D" id="2.40.50.100">
    <property type="match status" value="1"/>
</dbReference>
<dbReference type="SUPFAM" id="SSF111369">
    <property type="entry name" value="HlyD-like secretion proteins"/>
    <property type="match status" value="1"/>
</dbReference>
<feature type="chain" id="PRO_5011598758" evidence="4">
    <location>
        <begin position="32"/>
        <end position="373"/>
    </location>
</feature>
<feature type="region of interest" description="Disordered" evidence="3">
    <location>
        <begin position="344"/>
        <end position="373"/>
    </location>
</feature>
<dbReference type="GO" id="GO:0015562">
    <property type="term" value="F:efflux transmembrane transporter activity"/>
    <property type="evidence" value="ECO:0007669"/>
    <property type="project" value="TreeGrafter"/>
</dbReference>
<feature type="signal peptide" evidence="4">
    <location>
        <begin position="1"/>
        <end position="31"/>
    </location>
</feature>
<dbReference type="Pfam" id="PF25989">
    <property type="entry name" value="YknX_C"/>
    <property type="match status" value="1"/>
</dbReference>
<keyword evidence="9" id="KW-1185">Reference proteome</keyword>
<dbReference type="InterPro" id="IPR058792">
    <property type="entry name" value="Beta-barrel_RND_2"/>
</dbReference>
<feature type="coiled-coil region" evidence="2">
    <location>
        <begin position="105"/>
        <end position="132"/>
    </location>
</feature>
<dbReference type="PANTHER" id="PTHR30469">
    <property type="entry name" value="MULTIDRUG RESISTANCE PROTEIN MDTA"/>
    <property type="match status" value="1"/>
</dbReference>
<dbReference type="Proteomes" id="UP000199397">
    <property type="component" value="Unassembled WGS sequence"/>
</dbReference>
<dbReference type="Pfam" id="PF25917">
    <property type="entry name" value="BSH_RND"/>
    <property type="match status" value="1"/>
</dbReference>
<dbReference type="GO" id="GO:1990281">
    <property type="term" value="C:efflux pump complex"/>
    <property type="evidence" value="ECO:0007669"/>
    <property type="project" value="TreeGrafter"/>
</dbReference>
<feature type="domain" description="YknX-like C-terminal permuted SH3-like" evidence="7">
    <location>
        <begin position="281"/>
        <end position="348"/>
    </location>
</feature>
<dbReference type="NCBIfam" id="TIGR01730">
    <property type="entry name" value="RND_mfp"/>
    <property type="match status" value="1"/>
</dbReference>
<dbReference type="InterPro" id="IPR006143">
    <property type="entry name" value="RND_pump_MFP"/>
</dbReference>
<gene>
    <name evidence="8" type="ORF">SAMN05660964_03112</name>
</gene>
<evidence type="ECO:0000256" key="1">
    <source>
        <dbReference type="ARBA" id="ARBA00009477"/>
    </source>
</evidence>
<protein>
    <submittedName>
        <fullName evidence="8">RND family efflux transporter, MFP subunit</fullName>
    </submittedName>
</protein>
<evidence type="ECO:0000256" key="2">
    <source>
        <dbReference type="SAM" id="Coils"/>
    </source>
</evidence>
<dbReference type="EMBL" id="FNQP01000024">
    <property type="protein sequence ID" value="SEB00457.1"/>
    <property type="molecule type" value="Genomic_DNA"/>
</dbReference>
<comment type="similarity">
    <text evidence="1">Belongs to the membrane fusion protein (MFP) (TC 8.A.1) family.</text>
</comment>
<feature type="domain" description="CusB-like beta-barrel" evidence="6">
    <location>
        <begin position="207"/>
        <end position="272"/>
    </location>
</feature>
<dbReference type="InterPro" id="IPR058625">
    <property type="entry name" value="MdtA-like_BSH"/>
</dbReference>
<evidence type="ECO:0000259" key="6">
    <source>
        <dbReference type="Pfam" id="PF25954"/>
    </source>
</evidence>
<dbReference type="InterPro" id="IPR058637">
    <property type="entry name" value="YknX-like_C"/>
</dbReference>
<keyword evidence="4" id="KW-0732">Signal</keyword>
<dbReference type="Gene3D" id="2.40.30.170">
    <property type="match status" value="1"/>
</dbReference>
<reference evidence="8 9" key="1">
    <citation type="submission" date="2016-10" db="EMBL/GenBank/DDBJ databases">
        <authorList>
            <person name="de Groot N.N."/>
        </authorList>
    </citation>
    <scope>NUCLEOTIDE SEQUENCE [LARGE SCALE GENOMIC DNA]</scope>
    <source>
        <strain evidence="8 9">DSM 21228</strain>
    </source>
</reference>
<keyword evidence="2" id="KW-0175">Coiled coil</keyword>
<evidence type="ECO:0000313" key="9">
    <source>
        <dbReference type="Proteomes" id="UP000199397"/>
    </source>
</evidence>
<sequence>MNNTSVLTPRLFLMLLLATSLSGLPLLTAQAEDAAPAPAANPALAVSVALPTMQDWNTTITASGALIPWQEAIIASEISGLKITDVLVDVGDDIRKGQELAKLSQAAVKADVAQAQAKLEEARANANRARSLKSSGALPTQQIDQYLTAEAVAKAALEAQQIRLAQTRILAPDDGVIATRTATLGAVVQTGTELFRMVRQHKLEWRAEVSGRDTSRIQPGQQAHLTLPGGESVTGEIRMVSPTLDPNTRNALVYISLPSDSPAKAGMFAEGEILTGSAPAMALPQSAVILRDGNYYVFEVGAENKVTQRPVKVGRTTQGQTEIIDGVTATARVVVTGGGFLNDGDTVQITPLPNPPPQGVREQEGSRMGGSKP</sequence>
<evidence type="ECO:0000259" key="5">
    <source>
        <dbReference type="Pfam" id="PF25917"/>
    </source>
</evidence>
<dbReference type="OrthoDB" id="7265739at2"/>
<dbReference type="Pfam" id="PF25954">
    <property type="entry name" value="Beta-barrel_RND_2"/>
    <property type="match status" value="1"/>
</dbReference>
<dbReference type="STRING" id="525918.SAMN05660964_03112"/>
<name>A0A1H4FTP1_9GAMM</name>
<feature type="domain" description="Multidrug resistance protein MdtA-like barrel-sandwich hybrid" evidence="5">
    <location>
        <begin position="74"/>
        <end position="198"/>
    </location>
</feature>
<evidence type="ECO:0000259" key="7">
    <source>
        <dbReference type="Pfam" id="PF25989"/>
    </source>
</evidence>
<accession>A0A1H4FTP1</accession>
<dbReference type="RefSeq" id="WP_093070082.1">
    <property type="nucleotide sequence ID" value="NZ_FNQP01000024.1"/>
</dbReference>
<evidence type="ECO:0000313" key="8">
    <source>
        <dbReference type="EMBL" id="SEB00457.1"/>
    </source>
</evidence>
<dbReference type="AlphaFoldDB" id="A0A1H4FTP1"/>